<dbReference type="PANTHER" id="PTHR47406">
    <property type="entry name" value="COAGULATION FACTOR 5/8 TYPE, C-TERMINAL"/>
    <property type="match status" value="1"/>
</dbReference>
<evidence type="ECO:0000256" key="2">
    <source>
        <dbReference type="SAM" id="SignalP"/>
    </source>
</evidence>
<sequence>MIKKIFPVLLCFCFAAYGFSPHITNQTRNQYKSREVVVIAENGSAKLPIIISENADNVVKESANELAFYLEKITGAKFEIKTNQSGSGIFLGTISEFPTISASEGLKIYDIFDGKEAYAIRTENKSIKLLGATSMGASYAAGRFLELIGCRFFFQSPVWTVVPKVSKITFNINETDRPEVLSRYLGYPLSTSFEKDDPDAGKLLRDWWRHNRVGKSLKTSVGHCWPEIIRHFKSEFNAHPEYLAMVDGKRRGNQLCVSNPEVVNLAIKYVRDYFDKHPDADMIGVGPDDGGGYCGCPECSKKWQNPGDMAFYLANEVAKALQESHPGKMVGIYAYNWHCDPPRFNLEPNVYVELTTALLLNTKYGFDELLKLWPEKCKYFGLYDYWAVYDWIRDRLPSGRTGNTRYVAEKLPYYMKYGICNLSAESGNSWGSQGLGYYLAVRVLWNSKTDVEALKNDFYEKAFGPAQVPMKRYYERIDLGNKPLTGPTFYRLCISDLEEAEKLAKNNPDVLARIEQLKQYHVFLYFYRKTYDQKELTKEERKNWALEMLKWNYRIRNTYMTFWSFFADQTTKKLSDEFNKPSWWWWKMHSEKKENEIPYRIKDSVTAEETNKWLEIAKKEYGEPISFKEINFSKKLVSPIWEGSTVKPGSLLFMSQGGFDIALASSQGEPLQLTIVHGTIYKNFPDGKYTLSDNSGKIIIENRVPYGENKISLNVPSAGVYIMKYDDFAAGCQLIPSDKTKTAFILSKGESFKVYNHNYLYFYVPKGTKEICFYALRSWPIGICQPDGIWVGEDKPIYHHPRSIKADGSYQKISVPEGMDGKIWSCVDFLSGSFYFFNIPNILFVRPSDVIVPEDVAKKDGLKF</sequence>
<dbReference type="SUPFAM" id="SSF55545">
    <property type="entry name" value="beta-N-acetylhexosaminidase-like domain"/>
    <property type="match status" value="1"/>
</dbReference>
<evidence type="ECO:0000313" key="3">
    <source>
        <dbReference type="EMBL" id="OQB74479.1"/>
    </source>
</evidence>
<dbReference type="Pfam" id="PF16126">
    <property type="entry name" value="DUF4838"/>
    <property type="match status" value="1"/>
</dbReference>
<dbReference type="EMBL" id="MWDQ01000039">
    <property type="protein sequence ID" value="OQB74479.1"/>
    <property type="molecule type" value="Genomic_DNA"/>
</dbReference>
<dbReference type="Proteomes" id="UP000485562">
    <property type="component" value="Unassembled WGS sequence"/>
</dbReference>
<dbReference type="Gene3D" id="3.30.379.10">
    <property type="entry name" value="Chitobiase/beta-hexosaminidase domain 2-like"/>
    <property type="match status" value="1"/>
</dbReference>
<gene>
    <name evidence="3" type="ORF">BWX89_00492</name>
</gene>
<feature type="signal peptide" evidence="2">
    <location>
        <begin position="1"/>
        <end position="18"/>
    </location>
</feature>
<dbReference type="InterPro" id="IPR029018">
    <property type="entry name" value="Hex-like_dom2"/>
</dbReference>
<dbReference type="PANTHER" id="PTHR47406:SF2">
    <property type="entry name" value="ALPHA GLUCURONIDASE N-TERMINAL DOMAIN-CONTAINING PROTEIN"/>
    <property type="match status" value="1"/>
</dbReference>
<reference evidence="3" key="1">
    <citation type="submission" date="2017-02" db="EMBL/GenBank/DDBJ databases">
        <title>Delving into the versatile metabolic prowess of the omnipresent phylum Bacteroidetes.</title>
        <authorList>
            <person name="Nobu M.K."/>
            <person name="Mei R."/>
            <person name="Narihiro T."/>
            <person name="Kuroda K."/>
            <person name="Liu W.-T."/>
        </authorList>
    </citation>
    <scope>NUCLEOTIDE SEQUENCE</scope>
    <source>
        <strain evidence="3">ADurb.Bin131</strain>
    </source>
</reference>
<comment type="caution">
    <text evidence="3">The sequence shown here is derived from an EMBL/GenBank/DDBJ whole genome shotgun (WGS) entry which is preliminary data.</text>
</comment>
<keyword evidence="1" id="KW-0378">Hydrolase</keyword>
<feature type="chain" id="PRO_5012663769" description="Alpha glucuronidase N-terminal domain-containing protein" evidence="2">
    <location>
        <begin position="19"/>
        <end position="864"/>
    </location>
</feature>
<keyword evidence="2" id="KW-0732">Signal</keyword>
<dbReference type="InterPro" id="IPR032287">
    <property type="entry name" value="DUF4838"/>
</dbReference>
<proteinExistence type="predicted"/>
<organism evidence="3">
    <name type="scientific">candidate division TA06 bacterium ADurb.Bin131</name>
    <dbReference type="NCBI Taxonomy" id="1852827"/>
    <lineage>
        <taxon>Bacteria</taxon>
        <taxon>Bacteria division TA06</taxon>
    </lineage>
</organism>
<evidence type="ECO:0000256" key="1">
    <source>
        <dbReference type="ARBA" id="ARBA00022801"/>
    </source>
</evidence>
<dbReference type="AlphaFoldDB" id="A0A1V6CC67"/>
<dbReference type="GO" id="GO:0005975">
    <property type="term" value="P:carbohydrate metabolic process"/>
    <property type="evidence" value="ECO:0007669"/>
    <property type="project" value="UniProtKB-ARBA"/>
</dbReference>
<protein>
    <recommendedName>
        <fullName evidence="4">Alpha glucuronidase N-terminal domain-containing protein</fullName>
    </recommendedName>
</protein>
<dbReference type="GO" id="GO:0016787">
    <property type="term" value="F:hydrolase activity"/>
    <property type="evidence" value="ECO:0007669"/>
    <property type="project" value="UniProtKB-KW"/>
</dbReference>
<evidence type="ECO:0008006" key="4">
    <source>
        <dbReference type="Google" id="ProtNLM"/>
    </source>
</evidence>
<name>A0A1V6CC67_UNCT6</name>
<accession>A0A1V6CC67</accession>